<evidence type="ECO:0000313" key="4">
    <source>
        <dbReference type="EMBL" id="KAK8886300.1"/>
    </source>
</evidence>
<comment type="caution">
    <text evidence="4">The sequence shown here is derived from an EMBL/GenBank/DDBJ whole genome shotgun (WGS) entry which is preliminary data.</text>
</comment>
<reference evidence="4 5" key="1">
    <citation type="submission" date="2024-04" db="EMBL/GenBank/DDBJ databases">
        <title>Tritrichomonas musculus Genome.</title>
        <authorList>
            <person name="Alves-Ferreira E."/>
            <person name="Grigg M."/>
            <person name="Lorenzi H."/>
            <person name="Galac M."/>
        </authorList>
    </citation>
    <scope>NUCLEOTIDE SEQUENCE [LARGE SCALE GENOMIC DNA]</scope>
    <source>
        <strain evidence="4 5">EAF2021</strain>
    </source>
</reference>
<dbReference type="EMBL" id="JAPFFF010000007">
    <property type="protein sequence ID" value="KAK8886300.1"/>
    <property type="molecule type" value="Genomic_DNA"/>
</dbReference>
<dbReference type="SUPFAM" id="SSF56059">
    <property type="entry name" value="Glutathione synthetase ATP-binding domain-like"/>
    <property type="match status" value="1"/>
</dbReference>
<evidence type="ECO:0000256" key="3">
    <source>
        <dbReference type="ARBA" id="ARBA00022840"/>
    </source>
</evidence>
<protein>
    <recommendedName>
        <fullName evidence="6">Tubulin-tyrosine ligase family protein</fullName>
    </recommendedName>
</protein>
<evidence type="ECO:0000256" key="2">
    <source>
        <dbReference type="ARBA" id="ARBA00022741"/>
    </source>
</evidence>
<sequence>MQTNAFLRFIHDYSYPNDFYSFYSAEEETGLNSTGKNNNILIKDQSFYFLSGFSAKLIHKTLINSNFIQTNKLDEATLVVGSKSHEDLQKYLKVYQRMTHYLYTQVIGQKVGLHTTLTKFMYYTGLSLPFYPKTFLIPQQLEQFKKSVSSAKFWIEKPSCGSCGRGITIVEGMPEKFITRQVVMQEYIRNPLLIHGYKFDLRFYVAVTSLNPLRVYNYNDGLVRFATEKYALFFEDVSNLSAHLTNFSINKESENFQVTNDVKNDGKGSKWSHVPFWPFLDSLNFDVNNIKEKIDDAIATIIFSARNDLACQSNHRCSFELYGFDVLLTVDGEIHILEVNISPALGTPVQLGPHPKKE</sequence>
<keyword evidence="5" id="KW-1185">Reference proteome</keyword>
<accession>A0ABR2K5D1</accession>
<keyword evidence="1" id="KW-0436">Ligase</keyword>
<evidence type="ECO:0000313" key="5">
    <source>
        <dbReference type="Proteomes" id="UP001470230"/>
    </source>
</evidence>
<dbReference type="PROSITE" id="PS51221">
    <property type="entry name" value="TTL"/>
    <property type="match status" value="1"/>
</dbReference>
<dbReference type="PANTHER" id="PTHR12241">
    <property type="entry name" value="TUBULIN POLYGLUTAMYLASE"/>
    <property type="match status" value="1"/>
</dbReference>
<proteinExistence type="predicted"/>
<name>A0ABR2K5D1_9EUKA</name>
<dbReference type="InterPro" id="IPR004344">
    <property type="entry name" value="TTL/TTLL_fam"/>
</dbReference>
<gene>
    <name evidence="4" type="ORF">M9Y10_041762</name>
</gene>
<dbReference type="Gene3D" id="3.30.470.20">
    <property type="entry name" value="ATP-grasp fold, B domain"/>
    <property type="match status" value="1"/>
</dbReference>
<organism evidence="4 5">
    <name type="scientific">Tritrichomonas musculus</name>
    <dbReference type="NCBI Taxonomy" id="1915356"/>
    <lineage>
        <taxon>Eukaryota</taxon>
        <taxon>Metamonada</taxon>
        <taxon>Parabasalia</taxon>
        <taxon>Tritrichomonadida</taxon>
        <taxon>Tritrichomonadidae</taxon>
        <taxon>Tritrichomonas</taxon>
    </lineage>
</organism>
<evidence type="ECO:0000256" key="1">
    <source>
        <dbReference type="ARBA" id="ARBA00022598"/>
    </source>
</evidence>
<keyword evidence="3" id="KW-0067">ATP-binding</keyword>
<keyword evidence="2" id="KW-0547">Nucleotide-binding</keyword>
<dbReference type="PANTHER" id="PTHR12241:SF162">
    <property type="entry name" value="TUBULIN MONOGLUTAMYLASE TTLL4"/>
    <property type="match status" value="1"/>
</dbReference>
<dbReference type="Pfam" id="PF03133">
    <property type="entry name" value="TTL"/>
    <property type="match status" value="1"/>
</dbReference>
<dbReference type="Proteomes" id="UP001470230">
    <property type="component" value="Unassembled WGS sequence"/>
</dbReference>
<evidence type="ECO:0008006" key="6">
    <source>
        <dbReference type="Google" id="ProtNLM"/>
    </source>
</evidence>